<sequence length="83" mass="9929">MKPWIKIRFDYVEGDTRLPAQLAETMHCGGRLSFQLLVNNYYWGEVFQRQGEWVWPDRLHGDDIAGLVDRMGDVYYLRPEDMY</sequence>
<reference evidence="1 2" key="1">
    <citation type="submission" date="2019-09" db="EMBL/GenBank/DDBJ databases">
        <title>Chitinophaga ginsengihumi sp. nov., isolated from soil of ginseng rhizosphere.</title>
        <authorList>
            <person name="Lee J."/>
        </authorList>
    </citation>
    <scope>NUCLEOTIDE SEQUENCE [LARGE SCALE GENOMIC DNA]</scope>
    <source>
        <strain evidence="1 2">BN140078</strain>
    </source>
</reference>
<name>A0A5B2VX00_9BACT</name>
<protein>
    <submittedName>
        <fullName evidence="1">Uncharacterized protein</fullName>
    </submittedName>
</protein>
<dbReference type="AlphaFoldDB" id="A0A5B2VX00"/>
<gene>
    <name evidence="1" type="ORF">F0L74_09675</name>
</gene>
<reference evidence="1 2" key="2">
    <citation type="submission" date="2019-09" db="EMBL/GenBank/DDBJ databases">
        <authorList>
            <person name="Jin C."/>
        </authorList>
    </citation>
    <scope>NUCLEOTIDE SEQUENCE [LARGE SCALE GENOMIC DNA]</scope>
    <source>
        <strain evidence="1 2">BN140078</strain>
    </source>
</reference>
<dbReference type="RefSeq" id="WP_149837663.1">
    <property type="nucleotide sequence ID" value="NZ_VUOC01000002.1"/>
</dbReference>
<proteinExistence type="predicted"/>
<evidence type="ECO:0000313" key="2">
    <source>
        <dbReference type="Proteomes" id="UP000324611"/>
    </source>
</evidence>
<organism evidence="1 2">
    <name type="scientific">Chitinophaga agrisoli</name>
    <dbReference type="NCBI Taxonomy" id="2607653"/>
    <lineage>
        <taxon>Bacteria</taxon>
        <taxon>Pseudomonadati</taxon>
        <taxon>Bacteroidota</taxon>
        <taxon>Chitinophagia</taxon>
        <taxon>Chitinophagales</taxon>
        <taxon>Chitinophagaceae</taxon>
        <taxon>Chitinophaga</taxon>
    </lineage>
</organism>
<dbReference type="EMBL" id="VUOC01000002">
    <property type="protein sequence ID" value="KAA2242787.1"/>
    <property type="molecule type" value="Genomic_DNA"/>
</dbReference>
<evidence type="ECO:0000313" key="1">
    <source>
        <dbReference type="EMBL" id="KAA2242787.1"/>
    </source>
</evidence>
<dbReference type="Proteomes" id="UP000324611">
    <property type="component" value="Unassembled WGS sequence"/>
</dbReference>
<accession>A0A5B2VX00</accession>
<comment type="caution">
    <text evidence="1">The sequence shown here is derived from an EMBL/GenBank/DDBJ whole genome shotgun (WGS) entry which is preliminary data.</text>
</comment>
<keyword evidence="2" id="KW-1185">Reference proteome</keyword>